<dbReference type="RefSeq" id="WP_093428702.1">
    <property type="nucleotide sequence ID" value="NZ_FOMJ01000007.1"/>
</dbReference>
<dbReference type="STRING" id="1123397.SAMN05660831_02069"/>
<dbReference type="Proteomes" id="UP000198611">
    <property type="component" value="Unassembled WGS sequence"/>
</dbReference>
<gene>
    <name evidence="1" type="ORF">SAMN05660831_02069</name>
</gene>
<accession>A0A1I1U8T5</accession>
<dbReference type="EMBL" id="FOMJ01000007">
    <property type="protein sequence ID" value="SFD67197.1"/>
    <property type="molecule type" value="Genomic_DNA"/>
</dbReference>
<dbReference type="AlphaFoldDB" id="A0A1I1U8T5"/>
<evidence type="ECO:0000313" key="2">
    <source>
        <dbReference type="Proteomes" id="UP000198611"/>
    </source>
</evidence>
<organism evidence="1 2">
    <name type="scientific">Thiohalospira halophila DSM 15071</name>
    <dbReference type="NCBI Taxonomy" id="1123397"/>
    <lineage>
        <taxon>Bacteria</taxon>
        <taxon>Pseudomonadati</taxon>
        <taxon>Pseudomonadota</taxon>
        <taxon>Gammaproteobacteria</taxon>
        <taxon>Thiohalospirales</taxon>
        <taxon>Thiohalospiraceae</taxon>
        <taxon>Thiohalospira</taxon>
    </lineage>
</organism>
<keyword evidence="2" id="KW-1185">Reference proteome</keyword>
<proteinExistence type="predicted"/>
<protein>
    <submittedName>
        <fullName evidence="1">Uncharacterized protein</fullName>
    </submittedName>
</protein>
<evidence type="ECO:0000313" key="1">
    <source>
        <dbReference type="EMBL" id="SFD67197.1"/>
    </source>
</evidence>
<name>A0A1I1U8T5_9GAMM</name>
<reference evidence="1 2" key="1">
    <citation type="submission" date="2016-10" db="EMBL/GenBank/DDBJ databases">
        <authorList>
            <person name="de Groot N.N."/>
        </authorList>
    </citation>
    <scope>NUCLEOTIDE SEQUENCE [LARGE SCALE GENOMIC DNA]</scope>
    <source>
        <strain evidence="1 2">HL3</strain>
    </source>
</reference>
<sequence>MSEPASMPGAVSLSTAARAAVLWYIAIQDLRNSIEFLPADLPLMVERFGARLRGAADVSQGDERAWLTYLADTVDALALDAMRQDREGVA</sequence>